<dbReference type="CDD" id="cd18793">
    <property type="entry name" value="SF2_C_SNF"/>
    <property type="match status" value="1"/>
</dbReference>
<feature type="compositionally biased region" description="Basic and acidic residues" evidence="4">
    <location>
        <begin position="125"/>
        <end position="174"/>
    </location>
</feature>
<feature type="compositionally biased region" description="Polar residues" evidence="4">
    <location>
        <begin position="198"/>
        <end position="229"/>
    </location>
</feature>
<evidence type="ECO:0000256" key="2">
    <source>
        <dbReference type="ARBA" id="ARBA00022801"/>
    </source>
</evidence>
<organism evidence="7 8">
    <name type="scientific">Cyprinus carpio</name>
    <name type="common">Common carp</name>
    <dbReference type="NCBI Taxonomy" id="7962"/>
    <lineage>
        <taxon>Eukaryota</taxon>
        <taxon>Metazoa</taxon>
        <taxon>Chordata</taxon>
        <taxon>Craniata</taxon>
        <taxon>Vertebrata</taxon>
        <taxon>Euteleostomi</taxon>
        <taxon>Actinopterygii</taxon>
        <taxon>Neopterygii</taxon>
        <taxon>Teleostei</taxon>
        <taxon>Ostariophysi</taxon>
        <taxon>Cypriniformes</taxon>
        <taxon>Cyprinidae</taxon>
        <taxon>Cyprininae</taxon>
        <taxon>Cyprinus</taxon>
    </lineage>
</organism>
<dbReference type="Proteomes" id="UP000694427">
    <property type="component" value="Unplaced"/>
</dbReference>
<dbReference type="AlphaFoldDB" id="A0A8C1L088"/>
<keyword evidence="8" id="KW-1185">Reference proteome</keyword>
<sequence>NRRSLCSTCLLKTGVKEGPNKGKGFYICTARDATPCNFTLPTEIPPSHCLQHEDFMVELQTLIYIEKQDKYKLYYRCMLGKYEGQNWCGCVPWREKDPEKRTDLSEKDLQSSSLTSVKNPSKVKTKQDKALERKRNPDAEKDWGEINGDKRVNGKDHSSARKKEERSKKTEIEGNNKNGSDGQRRLVENETKDDHPSKQSTVNSKSVTDKTQSLQSKSSSPACSTSQDVPVSEKPTALNVQKTVPNQSQAKDQKGIARFSEWSDEEVVSVQPPTPQRAPTPAAHVQKTLTSYPGFQPASKVQARSEDPRALHSHLTAQLKQKKATLSVVNVSALPDKGERLKSQVKELEEALESLSLTASQDKDKSEADHKAAHSHSNPFSRPGGTILLPTAPAPMMKDSSGSSLGLNLSQGYSQMFGVNPQSQAFYGCRMTENRLLAVRNATTEAIDHLHDSLESCPTEDTEALDPKGIKVIVYTQCHQKALAWLLWRETQKPCGGILADDMGLGKTLTMISLILSQKKKDEKLEEWISKNDSTIVASQGTLTEEFERVGHTLTYTPTTDRSYTHVSVKHLAKHTLFLRCSPFDEYKLWKVQVDNGSKRGGERLNILTRALLLRRTKYQLDATGKLLVSLPDRTCEVHRLKLSEDEQAVYDVVFAQSRSTLQNYLKRHGEGNTKKGDSSNPFEKVAREFGMSQQEPLSSSQQPQASSTIHILSLLLRLRQCCSLSLEEQLCALSLSEPSDSDPKDTVFLNGSRFSSELFQDTRESTEISAILTELREIRKKDQKRYVNWSFSLVRLLLFQDTREMDLVEEFNTNANYNVMLVSLCAGGVGINLTGGNHLFLIDMHWNSALEDQACDWIYRVGQSRDVTIHRFVCDAGSESLKTKLSLADVRVIFGV</sequence>
<name>A0A8C1L088_CYPCA</name>
<dbReference type="PANTHER" id="PTHR45626">
    <property type="entry name" value="TRANSCRIPTION TERMINATION FACTOR 2-RELATED"/>
    <property type="match status" value="1"/>
</dbReference>
<dbReference type="InterPro" id="IPR050628">
    <property type="entry name" value="SNF2_RAD54_helicase_TF"/>
</dbReference>
<dbReference type="GO" id="GO:0005524">
    <property type="term" value="F:ATP binding"/>
    <property type="evidence" value="ECO:0007669"/>
    <property type="project" value="UniProtKB-KW"/>
</dbReference>
<dbReference type="InterPro" id="IPR001650">
    <property type="entry name" value="Helicase_C-like"/>
</dbReference>
<dbReference type="Pfam" id="PF00271">
    <property type="entry name" value="Helicase_C"/>
    <property type="match status" value="1"/>
</dbReference>
<evidence type="ECO:0000313" key="8">
    <source>
        <dbReference type="Proteomes" id="UP000694427"/>
    </source>
</evidence>
<protein>
    <recommendedName>
        <fullName evidence="9">Transcription termination factor 2</fullName>
    </recommendedName>
</protein>
<feature type="compositionally biased region" description="Polar residues" evidence="4">
    <location>
        <begin position="238"/>
        <end position="250"/>
    </location>
</feature>
<keyword evidence="2" id="KW-0378">Hydrolase</keyword>
<dbReference type="PANTHER" id="PTHR45626:SF50">
    <property type="entry name" value="TRANSCRIPTION TERMINATION FACTOR 2"/>
    <property type="match status" value="1"/>
</dbReference>
<dbReference type="Gene3D" id="3.40.50.300">
    <property type="entry name" value="P-loop containing nucleotide triphosphate hydrolases"/>
    <property type="match status" value="1"/>
</dbReference>
<dbReference type="InterPro" id="IPR027417">
    <property type="entry name" value="P-loop_NTPase"/>
</dbReference>
<evidence type="ECO:0000259" key="5">
    <source>
        <dbReference type="Pfam" id="PF00176"/>
    </source>
</evidence>
<feature type="compositionally biased region" description="Basic and acidic residues" evidence="4">
    <location>
        <begin position="100"/>
        <end position="109"/>
    </location>
</feature>
<dbReference type="GO" id="GO:0016787">
    <property type="term" value="F:hydrolase activity"/>
    <property type="evidence" value="ECO:0007669"/>
    <property type="project" value="UniProtKB-KW"/>
</dbReference>
<dbReference type="Ensembl" id="ENSCCRT00010060295.1">
    <property type="protein sequence ID" value="ENSCCRP00010055034.1"/>
    <property type="gene ID" value="ENSCCRG00010023322.1"/>
</dbReference>
<feature type="region of interest" description="Disordered" evidence="4">
    <location>
        <begin position="356"/>
        <end position="385"/>
    </location>
</feature>
<keyword evidence="1" id="KW-0547">Nucleotide-binding</keyword>
<feature type="compositionally biased region" description="Polar residues" evidence="4">
    <location>
        <begin position="110"/>
        <end position="119"/>
    </location>
</feature>
<proteinExistence type="predicted"/>
<dbReference type="GO" id="GO:0006281">
    <property type="term" value="P:DNA repair"/>
    <property type="evidence" value="ECO:0007669"/>
    <property type="project" value="TreeGrafter"/>
</dbReference>
<feature type="domain" description="Helicase C-terminal" evidence="6">
    <location>
        <begin position="789"/>
        <end position="863"/>
    </location>
</feature>
<evidence type="ECO:0000256" key="3">
    <source>
        <dbReference type="ARBA" id="ARBA00022840"/>
    </source>
</evidence>
<reference evidence="7" key="1">
    <citation type="submission" date="2025-08" db="UniProtKB">
        <authorList>
            <consortium name="Ensembl"/>
        </authorList>
    </citation>
    <scope>IDENTIFICATION</scope>
</reference>
<dbReference type="Gene3D" id="3.40.50.10810">
    <property type="entry name" value="Tandem AAA-ATPase domain"/>
    <property type="match status" value="1"/>
</dbReference>
<evidence type="ECO:0000256" key="4">
    <source>
        <dbReference type="SAM" id="MobiDB-lite"/>
    </source>
</evidence>
<feature type="region of interest" description="Disordered" evidence="4">
    <location>
        <begin position="100"/>
        <end position="282"/>
    </location>
</feature>
<dbReference type="InterPro" id="IPR038718">
    <property type="entry name" value="SNF2-like_sf"/>
</dbReference>
<dbReference type="SUPFAM" id="SSF52540">
    <property type="entry name" value="P-loop containing nucleoside triphosphate hydrolases"/>
    <property type="match status" value="2"/>
</dbReference>
<dbReference type="InterPro" id="IPR000330">
    <property type="entry name" value="SNF2_N"/>
</dbReference>
<dbReference type="Pfam" id="PF00176">
    <property type="entry name" value="SNF2-rel_dom"/>
    <property type="match status" value="2"/>
</dbReference>
<feature type="domain" description="SNF2 N-terminal" evidence="5">
    <location>
        <begin position="554"/>
        <end position="723"/>
    </location>
</feature>
<feature type="compositionally biased region" description="Basic and acidic residues" evidence="4">
    <location>
        <begin position="182"/>
        <end position="197"/>
    </location>
</feature>
<evidence type="ECO:0000259" key="6">
    <source>
        <dbReference type="Pfam" id="PF00271"/>
    </source>
</evidence>
<evidence type="ECO:0008006" key="9">
    <source>
        <dbReference type="Google" id="ProtNLM"/>
    </source>
</evidence>
<feature type="domain" description="SNF2 N-terminal" evidence="5">
    <location>
        <begin position="480"/>
        <end position="525"/>
    </location>
</feature>
<dbReference type="InterPro" id="IPR049730">
    <property type="entry name" value="SNF2/RAD54-like_C"/>
</dbReference>
<feature type="compositionally biased region" description="Basic and acidic residues" evidence="4">
    <location>
        <begin position="361"/>
        <end position="372"/>
    </location>
</feature>
<keyword evidence="3" id="KW-0067">ATP-binding</keyword>
<evidence type="ECO:0000256" key="1">
    <source>
        <dbReference type="ARBA" id="ARBA00022741"/>
    </source>
</evidence>
<reference evidence="7" key="2">
    <citation type="submission" date="2025-09" db="UniProtKB">
        <authorList>
            <consortium name="Ensembl"/>
        </authorList>
    </citation>
    <scope>IDENTIFICATION</scope>
</reference>
<evidence type="ECO:0000313" key="7">
    <source>
        <dbReference type="Ensembl" id="ENSCCRP00010055034.1"/>
    </source>
</evidence>
<accession>A0A8C1L088</accession>
<dbReference type="GO" id="GO:0005634">
    <property type="term" value="C:nucleus"/>
    <property type="evidence" value="ECO:0007669"/>
    <property type="project" value="TreeGrafter"/>
</dbReference>
<dbReference type="GO" id="GO:0008094">
    <property type="term" value="F:ATP-dependent activity, acting on DNA"/>
    <property type="evidence" value="ECO:0007669"/>
    <property type="project" value="TreeGrafter"/>
</dbReference>